<dbReference type="EMBL" id="JAPDRK010000001">
    <property type="protein sequence ID" value="KAJ9616591.1"/>
    <property type="molecule type" value="Genomic_DNA"/>
</dbReference>
<dbReference type="InterPro" id="IPR000210">
    <property type="entry name" value="BTB/POZ_dom"/>
</dbReference>
<feature type="domain" description="BTB" evidence="1">
    <location>
        <begin position="12"/>
        <end position="78"/>
    </location>
</feature>
<sequence length="201" mass="23177">MDVRPDWFSTSPTVAIAVEDKCGMIRKFYIHKSLLVEQSEDFAGYLRHRAAERTRDEPTITIKSISHEAFGDFVCWLYGHLSPGTSILARLPELRDFAIHWTIPEFDGYLLRWCSEHCGPGDLIELLHILAQEEVLPHERLPDYVLAKLATPNIRLSNYIQTLIFKLAETEKLNSELRLTDPATSIHKWFPTELQIESDTE</sequence>
<dbReference type="InterPro" id="IPR011333">
    <property type="entry name" value="SKP1/BTB/POZ_sf"/>
</dbReference>
<comment type="caution">
    <text evidence="2">The sequence shown here is derived from an EMBL/GenBank/DDBJ whole genome shotgun (WGS) entry which is preliminary data.</text>
</comment>
<gene>
    <name evidence="2" type="ORF">H2200_000310</name>
</gene>
<keyword evidence="3" id="KW-1185">Reference proteome</keyword>
<name>A0AA38XNI6_9EURO</name>
<evidence type="ECO:0000313" key="2">
    <source>
        <dbReference type="EMBL" id="KAJ9616591.1"/>
    </source>
</evidence>
<evidence type="ECO:0000259" key="1">
    <source>
        <dbReference type="PROSITE" id="PS50097"/>
    </source>
</evidence>
<dbReference type="PROSITE" id="PS50097">
    <property type="entry name" value="BTB"/>
    <property type="match status" value="1"/>
</dbReference>
<evidence type="ECO:0000313" key="3">
    <source>
        <dbReference type="Proteomes" id="UP001172673"/>
    </source>
</evidence>
<dbReference type="AlphaFoldDB" id="A0AA38XNI6"/>
<dbReference type="Gene3D" id="3.30.710.10">
    <property type="entry name" value="Potassium Channel Kv1.1, Chain A"/>
    <property type="match status" value="1"/>
</dbReference>
<accession>A0AA38XNI6</accession>
<dbReference type="SUPFAM" id="SSF54695">
    <property type="entry name" value="POZ domain"/>
    <property type="match status" value="1"/>
</dbReference>
<dbReference type="Proteomes" id="UP001172673">
    <property type="component" value="Unassembled WGS sequence"/>
</dbReference>
<protein>
    <recommendedName>
        <fullName evidence="1">BTB domain-containing protein</fullName>
    </recommendedName>
</protein>
<reference evidence="2" key="1">
    <citation type="submission" date="2022-10" db="EMBL/GenBank/DDBJ databases">
        <title>Culturing micro-colonial fungi from biological soil crusts in the Mojave desert and describing Neophaeococcomyces mojavensis, and introducing the new genera and species Taxawa tesnikishii.</title>
        <authorList>
            <person name="Kurbessoian T."/>
            <person name="Stajich J.E."/>
        </authorList>
    </citation>
    <scope>NUCLEOTIDE SEQUENCE</scope>
    <source>
        <strain evidence="2">TK_41</strain>
    </source>
</reference>
<organism evidence="2 3">
    <name type="scientific">Cladophialophora chaetospira</name>
    <dbReference type="NCBI Taxonomy" id="386627"/>
    <lineage>
        <taxon>Eukaryota</taxon>
        <taxon>Fungi</taxon>
        <taxon>Dikarya</taxon>
        <taxon>Ascomycota</taxon>
        <taxon>Pezizomycotina</taxon>
        <taxon>Eurotiomycetes</taxon>
        <taxon>Chaetothyriomycetidae</taxon>
        <taxon>Chaetothyriales</taxon>
        <taxon>Herpotrichiellaceae</taxon>
        <taxon>Cladophialophora</taxon>
    </lineage>
</organism>
<dbReference type="Pfam" id="PF00651">
    <property type="entry name" value="BTB"/>
    <property type="match status" value="1"/>
</dbReference>
<proteinExistence type="predicted"/>